<protein>
    <submittedName>
        <fullName evidence="2">Heat shock 70 kDa protein 12A</fullName>
    </submittedName>
</protein>
<gene>
    <name evidence="2" type="ORF">HII31_01965</name>
</gene>
<organism evidence="2 3">
    <name type="scientific">Pseudocercospora fuligena</name>
    <dbReference type="NCBI Taxonomy" id="685502"/>
    <lineage>
        <taxon>Eukaryota</taxon>
        <taxon>Fungi</taxon>
        <taxon>Dikarya</taxon>
        <taxon>Ascomycota</taxon>
        <taxon>Pezizomycotina</taxon>
        <taxon>Dothideomycetes</taxon>
        <taxon>Dothideomycetidae</taxon>
        <taxon>Mycosphaerellales</taxon>
        <taxon>Mycosphaerellaceae</taxon>
        <taxon>Pseudocercospora</taxon>
    </lineage>
</organism>
<sequence length="622" mass="71059">MSSTTRQPDLLVGIDLGQTCTGVAYALPQQGDNIRWIQRWPGRAQANENKLRKPSEQDPNYGQLRDWFKTLLDPKNLDAMRERDPDLTTTQRDVWRWYRDFLRRVYNHIEQKLSSELPNFEWSAAQIEFLFSVPTTWSPQVVEMFRSIIGQSGFGDSTNARHSVIMSLTEAEAAAVHMSTEAASQFREGDVLVVCDAGGGTTDISALEITETMTEMISLKQLRQVDVVGGRNIGSVGIDFAFQKQVEAKLKLADSATKFGIDPEEAAWEMAKGRDFQNVKCEHGSSYEPPRFSVPVQHLDLNHVSEEAKISRGEMHFDKEELRGLFDHQIDKLFRMIDRQLHTLRDKLPERQVSHLILSGGLGQSPYVQQRLIEHYRMPSRHLSNTESMQIRVAPDPQLAVCKGLVADRLRKLKSGQSVLRWRCCRASYGLLCKEIFNPENVKHHERRTSIDARDGKMYVNNCIAWFVKKGSPISIDQPIVHDFKRKVAPGDPRKAFPTKIVVSYVEKNLLPYVLDDSAEQLCEVEADLSLVDKKCFKEKKKRFWQRGEHHLVVEFQVQVAIGPADLRFELWFDGQRMSKEHSIKVEWAPATAPLPSFASQDDEPPEGPNSKERPNFHILKV</sequence>
<name>A0A8H6VRW8_9PEZI</name>
<keyword evidence="2" id="KW-0346">Stress response</keyword>
<proteinExistence type="predicted"/>
<accession>A0A8H6VRW8</accession>
<dbReference type="OrthoDB" id="2394218at2759"/>
<dbReference type="AlphaFoldDB" id="A0A8H6VRW8"/>
<dbReference type="Gene3D" id="3.90.640.10">
    <property type="entry name" value="Actin, Chain A, domain 4"/>
    <property type="match status" value="1"/>
</dbReference>
<reference evidence="2" key="1">
    <citation type="submission" date="2020-04" db="EMBL/GenBank/DDBJ databases">
        <title>Draft genome resource of the tomato pathogen Pseudocercospora fuligena.</title>
        <authorList>
            <person name="Zaccaron A."/>
        </authorList>
    </citation>
    <scope>NUCLEOTIDE SEQUENCE</scope>
    <source>
        <strain evidence="2">PF001</strain>
    </source>
</reference>
<dbReference type="InterPro" id="IPR043129">
    <property type="entry name" value="ATPase_NBD"/>
</dbReference>
<dbReference type="CDD" id="cd10170">
    <property type="entry name" value="ASKHA_NBD_HSP70"/>
    <property type="match status" value="1"/>
</dbReference>
<dbReference type="PANTHER" id="PTHR42749:SF1">
    <property type="entry name" value="CELL SHAPE-DETERMINING PROTEIN MREB"/>
    <property type="match status" value="1"/>
</dbReference>
<dbReference type="PANTHER" id="PTHR42749">
    <property type="entry name" value="CELL SHAPE-DETERMINING PROTEIN MREB"/>
    <property type="match status" value="1"/>
</dbReference>
<comment type="caution">
    <text evidence="2">The sequence shown here is derived from an EMBL/GenBank/DDBJ whole genome shotgun (WGS) entry which is preliminary data.</text>
</comment>
<evidence type="ECO:0000256" key="1">
    <source>
        <dbReference type="SAM" id="MobiDB-lite"/>
    </source>
</evidence>
<dbReference type="EMBL" id="JABCIY010000024">
    <property type="protein sequence ID" value="KAF7196595.1"/>
    <property type="molecule type" value="Genomic_DNA"/>
</dbReference>
<dbReference type="Proteomes" id="UP000660729">
    <property type="component" value="Unassembled WGS sequence"/>
</dbReference>
<keyword evidence="3" id="KW-1185">Reference proteome</keyword>
<dbReference type="Gene3D" id="3.30.420.40">
    <property type="match status" value="2"/>
</dbReference>
<evidence type="ECO:0000313" key="3">
    <source>
        <dbReference type="Proteomes" id="UP000660729"/>
    </source>
</evidence>
<dbReference type="SUPFAM" id="SSF53067">
    <property type="entry name" value="Actin-like ATPase domain"/>
    <property type="match status" value="2"/>
</dbReference>
<feature type="region of interest" description="Disordered" evidence="1">
    <location>
        <begin position="594"/>
        <end position="622"/>
    </location>
</feature>
<evidence type="ECO:0000313" key="2">
    <source>
        <dbReference type="EMBL" id="KAF7196595.1"/>
    </source>
</evidence>